<keyword evidence="5" id="KW-0804">Transcription</keyword>
<dbReference type="AlphaFoldDB" id="A0A1M4X3M9"/>
<dbReference type="InterPro" id="IPR001789">
    <property type="entry name" value="Sig_transdc_resp-reg_receiver"/>
</dbReference>
<gene>
    <name evidence="10" type="ORF">SAMN02745133_01356</name>
</gene>
<name>A0A1M4X3M9_9FIRM</name>
<dbReference type="GO" id="GO:0000160">
    <property type="term" value="P:phosphorelay signal transduction system"/>
    <property type="evidence" value="ECO:0007669"/>
    <property type="project" value="InterPro"/>
</dbReference>
<keyword evidence="2 7" id="KW-0597">Phosphoprotein</keyword>
<evidence type="ECO:0000256" key="4">
    <source>
        <dbReference type="ARBA" id="ARBA00023125"/>
    </source>
</evidence>
<sequence>MDQSINLLIADDHALIREGLRKILSIEPRINVVGEVADGQQAVEFCTRNQVDIVLMDINMPVMNGIEACRRIKEIKPNIGIIALTIHDQDEYLFELIKYGISGYVLKDVHPDQLIQTIYGVARGESFIPPAMTARVLAEFSRLTSGDHHERKHQALTDREIEVLKQVAKGQSNKAIAKALYISEKTVKNHLTSIFNKIGVEDRTQAALYAIKEKLVDL</sequence>
<keyword evidence="3" id="KW-0805">Transcription regulation</keyword>
<evidence type="ECO:0000256" key="6">
    <source>
        <dbReference type="ARBA" id="ARBA00024867"/>
    </source>
</evidence>
<dbReference type="GO" id="GO:0003677">
    <property type="term" value="F:DNA binding"/>
    <property type="evidence" value="ECO:0007669"/>
    <property type="project" value="UniProtKB-KW"/>
</dbReference>
<dbReference type="STRING" id="1121429.SAMN02745133_01356"/>
<dbReference type="Proteomes" id="UP000184148">
    <property type="component" value="Unassembled WGS sequence"/>
</dbReference>
<keyword evidence="11" id="KW-1185">Reference proteome</keyword>
<dbReference type="PROSITE" id="PS50110">
    <property type="entry name" value="RESPONSE_REGULATORY"/>
    <property type="match status" value="1"/>
</dbReference>
<evidence type="ECO:0000256" key="2">
    <source>
        <dbReference type="ARBA" id="ARBA00022553"/>
    </source>
</evidence>
<dbReference type="CDD" id="cd17535">
    <property type="entry name" value="REC_NarL-like"/>
    <property type="match status" value="1"/>
</dbReference>
<dbReference type="CDD" id="cd06170">
    <property type="entry name" value="LuxR_C_like"/>
    <property type="match status" value="1"/>
</dbReference>
<feature type="domain" description="Response regulatory" evidence="9">
    <location>
        <begin position="6"/>
        <end position="122"/>
    </location>
</feature>
<organism evidence="10 11">
    <name type="scientific">Desulforamulus putei DSM 12395</name>
    <dbReference type="NCBI Taxonomy" id="1121429"/>
    <lineage>
        <taxon>Bacteria</taxon>
        <taxon>Bacillati</taxon>
        <taxon>Bacillota</taxon>
        <taxon>Clostridia</taxon>
        <taxon>Eubacteriales</taxon>
        <taxon>Peptococcaceae</taxon>
        <taxon>Desulforamulus</taxon>
    </lineage>
</organism>
<dbReference type="PRINTS" id="PR00038">
    <property type="entry name" value="HTHLUXR"/>
</dbReference>
<evidence type="ECO:0000313" key="11">
    <source>
        <dbReference type="Proteomes" id="UP000184148"/>
    </source>
</evidence>
<dbReference type="InterPro" id="IPR058245">
    <property type="entry name" value="NreC/VraR/RcsB-like_REC"/>
</dbReference>
<dbReference type="InterPro" id="IPR000792">
    <property type="entry name" value="Tscrpt_reg_LuxR_C"/>
</dbReference>
<keyword evidence="4" id="KW-0238">DNA-binding</keyword>
<accession>A0A1M4X3M9</accession>
<dbReference type="Pfam" id="PF00196">
    <property type="entry name" value="GerE"/>
    <property type="match status" value="1"/>
</dbReference>
<dbReference type="SMART" id="SM00448">
    <property type="entry name" value="REC"/>
    <property type="match status" value="1"/>
</dbReference>
<dbReference type="Gene3D" id="3.40.50.2300">
    <property type="match status" value="1"/>
</dbReference>
<reference evidence="11" key="1">
    <citation type="submission" date="2016-11" db="EMBL/GenBank/DDBJ databases">
        <authorList>
            <person name="Varghese N."/>
            <person name="Submissions S."/>
        </authorList>
    </citation>
    <scope>NUCLEOTIDE SEQUENCE [LARGE SCALE GENOMIC DNA]</scope>
    <source>
        <strain evidence="11">DSM 12395</strain>
    </source>
</reference>
<evidence type="ECO:0000259" key="8">
    <source>
        <dbReference type="PROSITE" id="PS50043"/>
    </source>
</evidence>
<dbReference type="SMART" id="SM00421">
    <property type="entry name" value="HTH_LUXR"/>
    <property type="match status" value="1"/>
</dbReference>
<feature type="modified residue" description="4-aspartylphosphate" evidence="7">
    <location>
        <position position="57"/>
    </location>
</feature>
<dbReference type="PANTHER" id="PTHR43214:SF24">
    <property type="entry name" value="TRANSCRIPTIONAL REGULATORY PROTEIN NARL-RELATED"/>
    <property type="match status" value="1"/>
</dbReference>
<evidence type="ECO:0000256" key="5">
    <source>
        <dbReference type="ARBA" id="ARBA00023163"/>
    </source>
</evidence>
<comment type="function">
    <text evidence="6">May play the central regulatory role in sporulation. It may be an element of the effector pathway responsible for the activation of sporulation genes in response to nutritional stress. Spo0A may act in concert with spo0H (a sigma factor) to control the expression of some genes that are critical to the sporulation process.</text>
</comment>
<dbReference type="InterPro" id="IPR011006">
    <property type="entry name" value="CheY-like_superfamily"/>
</dbReference>
<dbReference type="SUPFAM" id="SSF46894">
    <property type="entry name" value="C-terminal effector domain of the bipartite response regulators"/>
    <property type="match status" value="1"/>
</dbReference>
<dbReference type="PANTHER" id="PTHR43214">
    <property type="entry name" value="TWO-COMPONENT RESPONSE REGULATOR"/>
    <property type="match status" value="1"/>
</dbReference>
<dbReference type="GO" id="GO:0006355">
    <property type="term" value="P:regulation of DNA-templated transcription"/>
    <property type="evidence" value="ECO:0007669"/>
    <property type="project" value="InterPro"/>
</dbReference>
<dbReference type="InterPro" id="IPR016032">
    <property type="entry name" value="Sig_transdc_resp-reg_C-effctor"/>
</dbReference>
<dbReference type="SUPFAM" id="SSF52172">
    <property type="entry name" value="CheY-like"/>
    <property type="match status" value="1"/>
</dbReference>
<dbReference type="PROSITE" id="PS50043">
    <property type="entry name" value="HTH_LUXR_2"/>
    <property type="match status" value="1"/>
</dbReference>
<dbReference type="EMBL" id="FQUY01000007">
    <property type="protein sequence ID" value="SHE88081.1"/>
    <property type="molecule type" value="Genomic_DNA"/>
</dbReference>
<evidence type="ECO:0000256" key="1">
    <source>
        <dbReference type="ARBA" id="ARBA00018672"/>
    </source>
</evidence>
<evidence type="ECO:0000313" key="10">
    <source>
        <dbReference type="EMBL" id="SHE88081.1"/>
    </source>
</evidence>
<dbReference type="Pfam" id="PF00072">
    <property type="entry name" value="Response_reg"/>
    <property type="match status" value="1"/>
</dbReference>
<evidence type="ECO:0000256" key="3">
    <source>
        <dbReference type="ARBA" id="ARBA00023015"/>
    </source>
</evidence>
<feature type="domain" description="HTH luxR-type" evidence="8">
    <location>
        <begin position="149"/>
        <end position="214"/>
    </location>
</feature>
<evidence type="ECO:0000256" key="7">
    <source>
        <dbReference type="PROSITE-ProRule" id="PRU00169"/>
    </source>
</evidence>
<dbReference type="OrthoDB" id="9779069at2"/>
<evidence type="ECO:0000259" key="9">
    <source>
        <dbReference type="PROSITE" id="PS50110"/>
    </source>
</evidence>
<dbReference type="InterPro" id="IPR039420">
    <property type="entry name" value="WalR-like"/>
</dbReference>
<dbReference type="RefSeq" id="WP_073237675.1">
    <property type="nucleotide sequence ID" value="NZ_FQUY01000007.1"/>
</dbReference>
<dbReference type="PROSITE" id="PS00622">
    <property type="entry name" value="HTH_LUXR_1"/>
    <property type="match status" value="1"/>
</dbReference>
<protein>
    <recommendedName>
        <fullName evidence="1">Stage 0 sporulation protein A homolog</fullName>
    </recommendedName>
</protein>
<proteinExistence type="predicted"/>